<name>A0A1Z5JHN1_FISSO</name>
<dbReference type="Proteomes" id="UP000198406">
    <property type="component" value="Unassembled WGS sequence"/>
</dbReference>
<gene>
    <name evidence="1" type="ORF">FisN_UnNu046</name>
</gene>
<comment type="caution">
    <text evidence="1">The sequence shown here is derived from an EMBL/GenBank/DDBJ whole genome shotgun (WGS) entry which is preliminary data.</text>
</comment>
<proteinExistence type="predicted"/>
<organism evidence="1 2">
    <name type="scientific">Fistulifera solaris</name>
    <name type="common">Oleaginous diatom</name>
    <dbReference type="NCBI Taxonomy" id="1519565"/>
    <lineage>
        <taxon>Eukaryota</taxon>
        <taxon>Sar</taxon>
        <taxon>Stramenopiles</taxon>
        <taxon>Ochrophyta</taxon>
        <taxon>Bacillariophyta</taxon>
        <taxon>Bacillariophyceae</taxon>
        <taxon>Bacillariophycidae</taxon>
        <taxon>Naviculales</taxon>
        <taxon>Naviculaceae</taxon>
        <taxon>Fistulifera</taxon>
    </lineage>
</organism>
<dbReference type="EMBL" id="BDSP01000068">
    <property type="protein sequence ID" value="GAX13504.1"/>
    <property type="molecule type" value="Genomic_DNA"/>
</dbReference>
<dbReference type="InParanoid" id="A0A1Z5JHN1"/>
<accession>A0A1Z5JHN1</accession>
<keyword evidence="2" id="KW-1185">Reference proteome</keyword>
<evidence type="ECO:0000313" key="2">
    <source>
        <dbReference type="Proteomes" id="UP000198406"/>
    </source>
</evidence>
<evidence type="ECO:0000313" key="1">
    <source>
        <dbReference type="EMBL" id="GAX13504.1"/>
    </source>
</evidence>
<sequence>MWRSRLLTFRKTREHWWLWGTTERSTHGIQVAAVAQQVLPHNITIKNNLPKPTFESSVCYGLSPSSLPFFRDSIVYMRRLRPTVVTWLQRAATERLNYRIIPVRGN</sequence>
<protein>
    <submittedName>
        <fullName evidence="1">Uncharacterized protein</fullName>
    </submittedName>
</protein>
<reference evidence="1 2" key="1">
    <citation type="journal article" date="2015" name="Plant Cell">
        <title>Oil accumulation by the oleaginous diatom Fistulifera solaris as revealed by the genome and transcriptome.</title>
        <authorList>
            <person name="Tanaka T."/>
            <person name="Maeda Y."/>
            <person name="Veluchamy A."/>
            <person name="Tanaka M."/>
            <person name="Abida H."/>
            <person name="Marechal E."/>
            <person name="Bowler C."/>
            <person name="Muto M."/>
            <person name="Sunaga Y."/>
            <person name="Tanaka M."/>
            <person name="Yoshino T."/>
            <person name="Taniguchi T."/>
            <person name="Fukuda Y."/>
            <person name="Nemoto M."/>
            <person name="Matsumoto M."/>
            <person name="Wong P.S."/>
            <person name="Aburatani S."/>
            <person name="Fujibuchi W."/>
        </authorList>
    </citation>
    <scope>NUCLEOTIDE SEQUENCE [LARGE SCALE GENOMIC DNA]</scope>
    <source>
        <strain evidence="1 2">JPCC DA0580</strain>
    </source>
</reference>
<dbReference type="AlphaFoldDB" id="A0A1Z5JHN1"/>